<dbReference type="SUPFAM" id="SSF53850">
    <property type="entry name" value="Periplasmic binding protein-like II"/>
    <property type="match status" value="1"/>
</dbReference>
<evidence type="ECO:0000256" key="8">
    <source>
        <dbReference type="SAM" id="SignalP"/>
    </source>
</evidence>
<dbReference type="AlphaFoldDB" id="A0A4Q5N381"/>
<keyword evidence="3" id="KW-0472">Membrane</keyword>
<sequence>MLKHANAFGTAALLAVAALTLTGCGADTAEPAAEATAGTLSADGTVTSLVIGASPTPHAEILEFVQDNLAADAGLDLQIEVFNDYVLPNTALAEGEIDANYFQHLEYFEAQVDAQGYGFDHFEGVHIEPLAVYSDTVTSVEDIPDGATVGITNDPGNQSRALDLLVENDLITLADTGDAAPTLLDVEDNPLHLELVETAPEQLARALQDVDIAIINGNFALEAGLNPATDSILIEAGEGNPYANFLAVRSENKDEAALVSLDELLHSPEVAAFIAQRWPGGEVIAAF</sequence>
<dbReference type="GO" id="GO:0016020">
    <property type="term" value="C:membrane"/>
    <property type="evidence" value="ECO:0007669"/>
    <property type="project" value="UniProtKB-SubCell"/>
</dbReference>
<dbReference type="InterPro" id="IPR004872">
    <property type="entry name" value="Lipoprotein_NlpA"/>
</dbReference>
<feature type="chain" id="PRO_5038337001" description="Lipoprotein" evidence="8">
    <location>
        <begin position="26"/>
        <end position="287"/>
    </location>
</feature>
<dbReference type="CDD" id="cd13597">
    <property type="entry name" value="PBP2_lipoprotein_Tp32"/>
    <property type="match status" value="1"/>
</dbReference>
<dbReference type="Gene3D" id="3.40.190.10">
    <property type="entry name" value="Periplasmic binding protein-like II"/>
    <property type="match status" value="2"/>
</dbReference>
<keyword evidence="5 6" id="KW-0449">Lipoprotein</keyword>
<feature type="lipid moiety-binding region" description="S-diacylglycerol cysteine" evidence="7">
    <location>
        <position position="24"/>
    </location>
</feature>
<evidence type="ECO:0000256" key="1">
    <source>
        <dbReference type="ARBA" id="ARBA00004635"/>
    </source>
</evidence>
<protein>
    <recommendedName>
        <fullName evidence="6">Lipoprotein</fullName>
    </recommendedName>
</protein>
<dbReference type="PIRSF" id="PIRSF002854">
    <property type="entry name" value="MetQ"/>
    <property type="match status" value="1"/>
</dbReference>
<evidence type="ECO:0000313" key="10">
    <source>
        <dbReference type="Proteomes" id="UP000293764"/>
    </source>
</evidence>
<evidence type="ECO:0000256" key="5">
    <source>
        <dbReference type="ARBA" id="ARBA00023288"/>
    </source>
</evidence>
<dbReference type="PANTHER" id="PTHR30429:SF0">
    <property type="entry name" value="METHIONINE-BINDING LIPOPROTEIN METQ"/>
    <property type="match status" value="1"/>
</dbReference>
<keyword evidence="2 8" id="KW-0732">Signal</keyword>
<gene>
    <name evidence="9" type="ORF">EUA98_07385</name>
</gene>
<dbReference type="PANTHER" id="PTHR30429">
    <property type="entry name" value="D-METHIONINE-BINDING LIPOPROTEIN METQ"/>
    <property type="match status" value="1"/>
</dbReference>
<evidence type="ECO:0000313" key="9">
    <source>
        <dbReference type="EMBL" id="RYV51713.1"/>
    </source>
</evidence>
<organism evidence="9 10">
    <name type="scientific">Pengzhenrongella frigida</name>
    <dbReference type="NCBI Taxonomy" id="1259133"/>
    <lineage>
        <taxon>Bacteria</taxon>
        <taxon>Bacillati</taxon>
        <taxon>Actinomycetota</taxon>
        <taxon>Actinomycetes</taxon>
        <taxon>Micrococcales</taxon>
        <taxon>Pengzhenrongella</taxon>
    </lineage>
</organism>
<comment type="similarity">
    <text evidence="6">Belongs to the nlpA lipoprotein family.</text>
</comment>
<dbReference type="RefSeq" id="WP_130102030.1">
    <property type="nucleotide sequence ID" value="NZ_SDWW01000013.1"/>
</dbReference>
<dbReference type="OrthoDB" id="9812878at2"/>
<comment type="caution">
    <text evidence="9">The sequence shown here is derived from an EMBL/GenBank/DDBJ whole genome shotgun (WGS) entry which is preliminary data.</text>
</comment>
<dbReference type="Proteomes" id="UP000293764">
    <property type="component" value="Unassembled WGS sequence"/>
</dbReference>
<evidence type="ECO:0000256" key="6">
    <source>
        <dbReference type="PIRNR" id="PIRNR002854"/>
    </source>
</evidence>
<keyword evidence="4" id="KW-0564">Palmitate</keyword>
<comment type="subcellular location">
    <subcellularLocation>
        <location evidence="1">Membrane</location>
        <topology evidence="1">Lipid-anchor</topology>
    </subcellularLocation>
</comment>
<dbReference type="Pfam" id="PF03180">
    <property type="entry name" value="Lipoprotein_9"/>
    <property type="match status" value="1"/>
</dbReference>
<keyword evidence="10" id="KW-1185">Reference proteome</keyword>
<evidence type="ECO:0000256" key="2">
    <source>
        <dbReference type="ARBA" id="ARBA00022729"/>
    </source>
</evidence>
<reference evidence="9 10" key="1">
    <citation type="submission" date="2019-01" db="EMBL/GenBank/DDBJ databases">
        <title>Novel species of Cellulomonas.</title>
        <authorList>
            <person name="Liu Q."/>
            <person name="Xin Y.-H."/>
        </authorList>
    </citation>
    <scope>NUCLEOTIDE SEQUENCE [LARGE SCALE GENOMIC DNA]</scope>
    <source>
        <strain evidence="9 10">HLT2-17</strain>
    </source>
</reference>
<dbReference type="PROSITE" id="PS51257">
    <property type="entry name" value="PROKAR_LIPOPROTEIN"/>
    <property type="match status" value="1"/>
</dbReference>
<accession>A0A4Q5N381</accession>
<proteinExistence type="inferred from homology"/>
<evidence type="ECO:0000256" key="7">
    <source>
        <dbReference type="PIRSR" id="PIRSR002854-1"/>
    </source>
</evidence>
<feature type="signal peptide" evidence="8">
    <location>
        <begin position="1"/>
        <end position="25"/>
    </location>
</feature>
<evidence type="ECO:0000256" key="4">
    <source>
        <dbReference type="ARBA" id="ARBA00023139"/>
    </source>
</evidence>
<dbReference type="EMBL" id="SDWW01000013">
    <property type="protein sequence ID" value="RYV51713.1"/>
    <property type="molecule type" value="Genomic_DNA"/>
</dbReference>
<name>A0A4Q5N381_9MICO</name>
<evidence type="ECO:0000256" key="3">
    <source>
        <dbReference type="ARBA" id="ARBA00023136"/>
    </source>
</evidence>